<feature type="non-terminal residue" evidence="3">
    <location>
        <position position="1"/>
    </location>
</feature>
<evidence type="ECO:0000256" key="2">
    <source>
        <dbReference type="ARBA" id="ARBA00023136"/>
    </source>
</evidence>
<dbReference type="AlphaFoldDB" id="A0A0F8Z053"/>
<accession>A0A0F8Z053</accession>
<evidence type="ECO:0000256" key="1">
    <source>
        <dbReference type="ARBA" id="ARBA00004370"/>
    </source>
</evidence>
<comment type="subcellular location">
    <subcellularLocation>
        <location evidence="1">Membrane</location>
    </subcellularLocation>
</comment>
<dbReference type="InterPro" id="IPR036127">
    <property type="entry name" value="CcmE-like_sf"/>
</dbReference>
<dbReference type="GO" id="GO:0017004">
    <property type="term" value="P:cytochrome complex assembly"/>
    <property type="evidence" value="ECO:0007669"/>
    <property type="project" value="InterPro"/>
</dbReference>
<dbReference type="EMBL" id="LAZR01063317">
    <property type="protein sequence ID" value="KKK59734.1"/>
    <property type="molecule type" value="Genomic_DNA"/>
</dbReference>
<dbReference type="InterPro" id="IPR012340">
    <property type="entry name" value="NA-bd_OB-fold"/>
</dbReference>
<proteinExistence type="predicted"/>
<dbReference type="Gene3D" id="2.40.50.140">
    <property type="entry name" value="Nucleic acid-binding proteins"/>
    <property type="match status" value="1"/>
</dbReference>
<gene>
    <name evidence="3" type="ORF">LCGC14_3031450</name>
</gene>
<organism evidence="3">
    <name type="scientific">marine sediment metagenome</name>
    <dbReference type="NCBI Taxonomy" id="412755"/>
    <lineage>
        <taxon>unclassified sequences</taxon>
        <taxon>metagenomes</taxon>
        <taxon>ecological metagenomes</taxon>
    </lineage>
</organism>
<dbReference type="GO" id="GO:0005886">
    <property type="term" value="C:plasma membrane"/>
    <property type="evidence" value="ECO:0007669"/>
    <property type="project" value="InterPro"/>
</dbReference>
<sequence length="90" mass="10194">VSNSMDWDRENKQMVFKIRAHGEREVLPVVYQGFVPDSFVNQSEIIAEGSMNGKNFVAQNLLVRCPNNYLAEKAVGGLFKTLRIEGSLYQ</sequence>
<dbReference type="SUPFAM" id="SSF82093">
    <property type="entry name" value="Heme chaperone CcmE"/>
    <property type="match status" value="1"/>
</dbReference>
<reference evidence="3" key="1">
    <citation type="journal article" date="2015" name="Nature">
        <title>Complex archaea that bridge the gap between prokaryotes and eukaryotes.</title>
        <authorList>
            <person name="Spang A."/>
            <person name="Saw J.H."/>
            <person name="Jorgensen S.L."/>
            <person name="Zaremba-Niedzwiedzka K."/>
            <person name="Martijn J."/>
            <person name="Lind A.E."/>
            <person name="van Eijk R."/>
            <person name="Schleper C."/>
            <person name="Guy L."/>
            <person name="Ettema T.J."/>
        </authorList>
    </citation>
    <scope>NUCLEOTIDE SEQUENCE</scope>
</reference>
<comment type="caution">
    <text evidence="3">The sequence shown here is derived from an EMBL/GenBank/DDBJ whole genome shotgun (WGS) entry which is preliminary data.</text>
</comment>
<dbReference type="InterPro" id="IPR004329">
    <property type="entry name" value="CcmE"/>
</dbReference>
<evidence type="ECO:0000313" key="3">
    <source>
        <dbReference type="EMBL" id="KKK59734.1"/>
    </source>
</evidence>
<dbReference type="GO" id="GO:0020037">
    <property type="term" value="F:heme binding"/>
    <property type="evidence" value="ECO:0007669"/>
    <property type="project" value="InterPro"/>
</dbReference>
<protein>
    <submittedName>
        <fullName evidence="3">Uncharacterized protein</fullName>
    </submittedName>
</protein>
<name>A0A0F8Z053_9ZZZZ</name>
<dbReference type="Pfam" id="PF03100">
    <property type="entry name" value="CcmE"/>
    <property type="match status" value="1"/>
</dbReference>
<keyword evidence="2" id="KW-0472">Membrane</keyword>
<dbReference type="GO" id="GO:0017003">
    <property type="term" value="P:protein-heme linkage"/>
    <property type="evidence" value="ECO:0007669"/>
    <property type="project" value="InterPro"/>
</dbReference>